<evidence type="ECO:0000256" key="6">
    <source>
        <dbReference type="ARBA" id="ARBA00022490"/>
    </source>
</evidence>
<evidence type="ECO:0000256" key="5">
    <source>
        <dbReference type="ARBA" id="ARBA00020265"/>
    </source>
</evidence>
<reference evidence="10" key="1">
    <citation type="submission" date="2021-01" db="EMBL/GenBank/DDBJ databases">
        <authorList>
            <person name="Corre E."/>
            <person name="Pelletier E."/>
            <person name="Niang G."/>
            <person name="Scheremetjew M."/>
            <person name="Finn R."/>
            <person name="Kale V."/>
            <person name="Holt S."/>
            <person name="Cochrane G."/>
            <person name="Meng A."/>
            <person name="Brown T."/>
            <person name="Cohen L."/>
        </authorList>
    </citation>
    <scope>NUCLEOTIDE SEQUENCE</scope>
    <source>
        <strain evidence="10">CCMP2329</strain>
    </source>
</reference>
<protein>
    <recommendedName>
        <fullName evidence="5">Elongator complex protein 4</fullName>
    </recommendedName>
</protein>
<dbReference type="GO" id="GO:0008023">
    <property type="term" value="C:transcription elongation factor complex"/>
    <property type="evidence" value="ECO:0007669"/>
    <property type="project" value="TreeGrafter"/>
</dbReference>
<dbReference type="GO" id="GO:0005737">
    <property type="term" value="C:cytoplasm"/>
    <property type="evidence" value="ECO:0007669"/>
    <property type="project" value="UniProtKB-SubCell"/>
</dbReference>
<dbReference type="GO" id="GO:0033588">
    <property type="term" value="C:elongator holoenzyme complex"/>
    <property type="evidence" value="ECO:0007669"/>
    <property type="project" value="InterPro"/>
</dbReference>
<dbReference type="EMBL" id="HBFV01001776">
    <property type="protein sequence ID" value="CAD8928852.1"/>
    <property type="molecule type" value="Transcribed_RNA"/>
</dbReference>
<keyword evidence="6" id="KW-0963">Cytoplasm</keyword>
<dbReference type="PANTHER" id="PTHR12896:SF1">
    <property type="entry name" value="ELONGATOR COMPLEX PROTEIN 4"/>
    <property type="match status" value="1"/>
</dbReference>
<evidence type="ECO:0000256" key="4">
    <source>
        <dbReference type="ARBA" id="ARBA00007573"/>
    </source>
</evidence>
<dbReference type="UniPathway" id="UPA00988"/>
<evidence type="ECO:0000313" key="10">
    <source>
        <dbReference type="EMBL" id="CAD8928852.1"/>
    </source>
</evidence>
<evidence type="ECO:0000256" key="3">
    <source>
        <dbReference type="ARBA" id="ARBA00005043"/>
    </source>
</evidence>
<evidence type="ECO:0000256" key="8">
    <source>
        <dbReference type="ARBA" id="ARBA00023242"/>
    </source>
</evidence>
<dbReference type="Pfam" id="PF05625">
    <property type="entry name" value="PAXNEB"/>
    <property type="match status" value="1"/>
</dbReference>
<dbReference type="GO" id="GO:0002098">
    <property type="term" value="P:tRNA wobble uridine modification"/>
    <property type="evidence" value="ECO:0007669"/>
    <property type="project" value="InterPro"/>
</dbReference>
<dbReference type="Gene3D" id="3.40.50.300">
    <property type="entry name" value="P-loop containing nucleotide triphosphate hydrolases"/>
    <property type="match status" value="1"/>
</dbReference>
<proteinExistence type="inferred from homology"/>
<feature type="compositionally biased region" description="Gly residues" evidence="9">
    <location>
        <begin position="278"/>
        <end position="293"/>
    </location>
</feature>
<feature type="region of interest" description="Disordered" evidence="9">
    <location>
        <begin position="269"/>
        <end position="302"/>
    </location>
</feature>
<dbReference type="AlphaFoldDB" id="A0A7S1CWQ9"/>
<evidence type="ECO:0000256" key="1">
    <source>
        <dbReference type="ARBA" id="ARBA00004123"/>
    </source>
</evidence>
<dbReference type="PANTHER" id="PTHR12896">
    <property type="entry name" value="PAX6 NEIGHBOR PROTEIN PAXNEB"/>
    <property type="match status" value="1"/>
</dbReference>
<dbReference type="InterPro" id="IPR008728">
    <property type="entry name" value="Elongator_complex_protein_4"/>
</dbReference>
<name>A0A7S1CWQ9_9CHLO</name>
<comment type="subcellular location">
    <subcellularLocation>
        <location evidence="2">Cytoplasm</location>
    </subcellularLocation>
    <subcellularLocation>
        <location evidence="1">Nucleus</location>
    </subcellularLocation>
</comment>
<comment type="pathway">
    <text evidence="3">tRNA modification; 5-methoxycarbonylmethyl-2-thiouridine-tRNA biosynthesis.</text>
</comment>
<sequence>MVTFGSSTIEEYILKNMTRQDAAKEEAAEKAAEAAAREETKLRIAWQYEKFAKKSGNIMQSASTSTPALGTHKSPMMRTRSPWCHDFDISKPPSKEELEKTLQQQGGACTYSLAAGDPFVAKTLSYMKEFSQSIKSSSTVGRVVIPSLGGVEWTDASDARLLGLLMLLKQHAQQTQLCIFISVPLQEMSPSLAAKMCHVVDSVLDLQSVEDMSQVVKLSPDSRTVAGHVEIRKLPAFGAPSAPLPQITSYVIRHKRRRITIRPVEVDPDAEFQQQEQGQGGGTDMAMACGGGHPRTRDTLDF</sequence>
<dbReference type="InterPro" id="IPR027417">
    <property type="entry name" value="P-loop_NTPase"/>
</dbReference>
<gene>
    <name evidence="10" type="ORF">POKL1161_LOCUS1205</name>
</gene>
<evidence type="ECO:0000256" key="7">
    <source>
        <dbReference type="ARBA" id="ARBA00022694"/>
    </source>
</evidence>
<accession>A0A7S1CWQ9</accession>
<evidence type="ECO:0000256" key="2">
    <source>
        <dbReference type="ARBA" id="ARBA00004496"/>
    </source>
</evidence>
<evidence type="ECO:0000256" key="9">
    <source>
        <dbReference type="SAM" id="MobiDB-lite"/>
    </source>
</evidence>
<keyword evidence="7" id="KW-0819">tRNA processing</keyword>
<keyword evidence="8" id="KW-0539">Nucleus</keyword>
<organism evidence="10">
    <name type="scientific">Picochlorum oklahomense</name>
    <dbReference type="NCBI Taxonomy" id="249345"/>
    <lineage>
        <taxon>Eukaryota</taxon>
        <taxon>Viridiplantae</taxon>
        <taxon>Chlorophyta</taxon>
        <taxon>core chlorophytes</taxon>
        <taxon>Trebouxiophyceae</taxon>
        <taxon>Trebouxiophyceae incertae sedis</taxon>
        <taxon>Picochlorum</taxon>
    </lineage>
</organism>
<comment type="similarity">
    <text evidence="4">Belongs to the ELP4 family.</text>
</comment>